<feature type="region of interest" description="Disordered" evidence="1">
    <location>
        <begin position="290"/>
        <end position="341"/>
    </location>
</feature>
<feature type="transmembrane region" description="Helical" evidence="2">
    <location>
        <begin position="46"/>
        <end position="69"/>
    </location>
</feature>
<dbReference type="Proteomes" id="UP000094043">
    <property type="component" value="Chromosome 7"/>
</dbReference>
<dbReference type="OrthoDB" id="2576041at2759"/>
<dbReference type="EMBL" id="CP143790">
    <property type="protein sequence ID" value="WVN90161.1"/>
    <property type="molecule type" value="Genomic_DNA"/>
</dbReference>
<keyword evidence="2" id="KW-1133">Transmembrane helix</keyword>
<accession>A0A1E3IF42</accession>
<proteinExistence type="predicted"/>
<reference evidence="3" key="3">
    <citation type="submission" date="2024-01" db="EMBL/GenBank/DDBJ databases">
        <authorList>
            <person name="Coelho M.A."/>
            <person name="David-Palma M."/>
            <person name="Shea T."/>
            <person name="Sun S."/>
            <person name="Cuomo C.A."/>
            <person name="Heitman J."/>
        </authorList>
    </citation>
    <scope>NUCLEOTIDE SEQUENCE</scope>
    <source>
        <strain evidence="3">CBS 7841</strain>
    </source>
</reference>
<evidence type="ECO:0000256" key="2">
    <source>
        <dbReference type="SAM" id="Phobius"/>
    </source>
</evidence>
<keyword evidence="2" id="KW-0812">Transmembrane</keyword>
<dbReference type="RefSeq" id="XP_066070861.1">
    <property type="nucleotide sequence ID" value="XM_066214764.1"/>
</dbReference>
<feature type="transmembrane region" description="Helical" evidence="2">
    <location>
        <begin position="240"/>
        <end position="263"/>
    </location>
</feature>
<reference evidence="3" key="2">
    <citation type="journal article" date="2022" name="Elife">
        <title>Obligate sexual reproduction of a homothallic fungus closely related to the Cryptococcus pathogenic species complex.</title>
        <authorList>
            <person name="Passer A.R."/>
            <person name="Clancey S.A."/>
            <person name="Shea T."/>
            <person name="David-Palma M."/>
            <person name="Averette A.F."/>
            <person name="Boekhout T."/>
            <person name="Porcel B.M."/>
            <person name="Nowrousian M."/>
            <person name="Cuomo C.A."/>
            <person name="Sun S."/>
            <person name="Heitman J."/>
            <person name="Coelho M.A."/>
        </authorList>
    </citation>
    <scope>NUCLEOTIDE SEQUENCE</scope>
    <source>
        <strain evidence="3">CBS 7841</strain>
    </source>
</reference>
<keyword evidence="4" id="KW-1185">Reference proteome</keyword>
<feature type="transmembrane region" description="Helical" evidence="2">
    <location>
        <begin position="152"/>
        <end position="172"/>
    </location>
</feature>
<dbReference type="AlphaFoldDB" id="A0A1E3IF42"/>
<evidence type="ECO:0000313" key="3">
    <source>
        <dbReference type="EMBL" id="WVN90161.1"/>
    </source>
</evidence>
<gene>
    <name evidence="3" type="ORF">L203_105397</name>
</gene>
<dbReference type="GeneID" id="91089606"/>
<evidence type="ECO:0000256" key="1">
    <source>
        <dbReference type="SAM" id="MobiDB-lite"/>
    </source>
</evidence>
<protein>
    <submittedName>
        <fullName evidence="3">Uncharacterized protein</fullName>
    </submittedName>
</protein>
<feature type="compositionally biased region" description="Basic and acidic residues" evidence="1">
    <location>
        <begin position="320"/>
        <end position="331"/>
    </location>
</feature>
<feature type="compositionally biased region" description="Basic and acidic residues" evidence="1">
    <location>
        <begin position="290"/>
        <end position="310"/>
    </location>
</feature>
<feature type="region of interest" description="Disordered" evidence="1">
    <location>
        <begin position="109"/>
        <end position="137"/>
    </location>
</feature>
<feature type="compositionally biased region" description="Polar residues" evidence="1">
    <location>
        <begin position="332"/>
        <end position="341"/>
    </location>
</feature>
<reference evidence="3" key="1">
    <citation type="submission" date="2016-06" db="EMBL/GenBank/DDBJ databases">
        <authorList>
            <person name="Cuomo C."/>
            <person name="Litvintseva A."/>
            <person name="Heitman J."/>
            <person name="Chen Y."/>
            <person name="Sun S."/>
            <person name="Springer D."/>
            <person name="Dromer F."/>
            <person name="Young S."/>
            <person name="Zeng Q."/>
            <person name="Chapman S."/>
            <person name="Gujja S."/>
            <person name="Saif S."/>
            <person name="Birren B."/>
        </authorList>
    </citation>
    <scope>NUCLEOTIDE SEQUENCE</scope>
    <source>
        <strain evidence="3">CBS 7841</strain>
    </source>
</reference>
<dbReference type="KEGG" id="cdep:91089606"/>
<feature type="transmembrane region" description="Helical" evidence="2">
    <location>
        <begin position="210"/>
        <end position="228"/>
    </location>
</feature>
<sequence length="341" mass="37437">MTDTTKSRAGGGPAPQKQFRKTLRDKKNDEKPTDSSSTNPGRENDFFNYCPPFSLLLMELLVLVFFGLVCFSNPNAGLAAVVKSDSEYIGLLSKCSVSSCDGWMAGASSGSSSSSTNSGSRSSTDTPATGSPASRRGVSKRALDSTINLSDFYLTTGLAALACFYMMLYTLLFSITRWFTDPPVDENIKDTLCCVPRASIKIFIFRTSRIYVFFLTLTAFGVACSASRQVQLASKDGGKFGMAVVLLHVSWILLLICTCLEIFRNSIRKWADTKWISCNCFFPTRRRKAEAKWKPKGDEESNPTGDEKRSQSVSTRGGSRVREKSRGRSESARANTNTNNS</sequence>
<name>A0A1E3IF42_9TREE</name>
<dbReference type="VEuPathDB" id="FungiDB:L203_04073"/>
<organism evidence="3 4">
    <name type="scientific">Cryptococcus depauperatus CBS 7841</name>
    <dbReference type="NCBI Taxonomy" id="1295531"/>
    <lineage>
        <taxon>Eukaryota</taxon>
        <taxon>Fungi</taxon>
        <taxon>Dikarya</taxon>
        <taxon>Basidiomycota</taxon>
        <taxon>Agaricomycotina</taxon>
        <taxon>Tremellomycetes</taxon>
        <taxon>Tremellales</taxon>
        <taxon>Cryptococcaceae</taxon>
        <taxon>Cryptococcus</taxon>
    </lineage>
</organism>
<keyword evidence="2" id="KW-0472">Membrane</keyword>
<feature type="region of interest" description="Disordered" evidence="1">
    <location>
        <begin position="1"/>
        <end position="42"/>
    </location>
</feature>
<feature type="compositionally biased region" description="Low complexity" evidence="1">
    <location>
        <begin position="109"/>
        <end position="124"/>
    </location>
</feature>
<evidence type="ECO:0000313" key="4">
    <source>
        <dbReference type="Proteomes" id="UP000094043"/>
    </source>
</evidence>